<dbReference type="AlphaFoldDB" id="A0A4C2A9I4"/>
<keyword evidence="2" id="KW-0695">RNA-directed DNA polymerase</keyword>
<evidence type="ECO:0000313" key="2">
    <source>
        <dbReference type="EMBL" id="GBP95537.1"/>
    </source>
</evidence>
<dbReference type="Proteomes" id="UP000299102">
    <property type="component" value="Unassembled WGS sequence"/>
</dbReference>
<accession>A0A4C2A9I4</accession>
<dbReference type="PANTHER" id="PTHR36688:SF1">
    <property type="entry name" value="ENDONUCLEASE_EXONUCLEASE_PHOSPHATASE DOMAIN-CONTAINING PROTEIN"/>
    <property type="match status" value="1"/>
</dbReference>
<keyword evidence="3" id="KW-1185">Reference proteome</keyword>
<feature type="domain" description="Reverse transcriptase" evidence="1">
    <location>
        <begin position="10"/>
        <end position="242"/>
    </location>
</feature>
<comment type="caution">
    <text evidence="2">The sequence shown here is derived from an EMBL/GenBank/DDBJ whole genome shotgun (WGS) entry which is preliminary data.</text>
</comment>
<dbReference type="PANTHER" id="PTHR36688">
    <property type="entry name" value="ENDO/EXONUCLEASE/PHOSPHATASE DOMAIN-CONTAINING PROTEIN"/>
    <property type="match status" value="1"/>
</dbReference>
<dbReference type="EMBL" id="BGZK01002648">
    <property type="protein sequence ID" value="GBP95537.1"/>
    <property type="molecule type" value="Genomic_DNA"/>
</dbReference>
<dbReference type="InterPro" id="IPR043502">
    <property type="entry name" value="DNA/RNA_pol_sf"/>
</dbReference>
<proteinExistence type="predicted"/>
<dbReference type="Pfam" id="PF00078">
    <property type="entry name" value="RVT_1"/>
    <property type="match status" value="1"/>
</dbReference>
<keyword evidence="2" id="KW-0808">Transferase</keyword>
<keyword evidence="2" id="KW-0548">Nucleotidyltransferase</keyword>
<protein>
    <submittedName>
        <fullName evidence="2">RNA-directed DNA polymerase from mobile element jockey</fullName>
    </submittedName>
</protein>
<evidence type="ECO:0000313" key="3">
    <source>
        <dbReference type="Proteomes" id="UP000299102"/>
    </source>
</evidence>
<evidence type="ECO:0000259" key="1">
    <source>
        <dbReference type="PROSITE" id="PS50878"/>
    </source>
</evidence>
<dbReference type="STRING" id="151549.A0A4C2A9I4"/>
<dbReference type="OrthoDB" id="412981at2759"/>
<dbReference type="InterPro" id="IPR000477">
    <property type="entry name" value="RT_dom"/>
</dbReference>
<dbReference type="GO" id="GO:0003964">
    <property type="term" value="F:RNA-directed DNA polymerase activity"/>
    <property type="evidence" value="ECO:0007669"/>
    <property type="project" value="UniProtKB-KW"/>
</dbReference>
<organism evidence="2 3">
    <name type="scientific">Eumeta variegata</name>
    <name type="common">Bagworm moth</name>
    <name type="synonym">Eumeta japonica</name>
    <dbReference type="NCBI Taxonomy" id="151549"/>
    <lineage>
        <taxon>Eukaryota</taxon>
        <taxon>Metazoa</taxon>
        <taxon>Ecdysozoa</taxon>
        <taxon>Arthropoda</taxon>
        <taxon>Hexapoda</taxon>
        <taxon>Insecta</taxon>
        <taxon>Pterygota</taxon>
        <taxon>Neoptera</taxon>
        <taxon>Endopterygota</taxon>
        <taxon>Lepidoptera</taxon>
        <taxon>Glossata</taxon>
        <taxon>Ditrysia</taxon>
        <taxon>Tineoidea</taxon>
        <taxon>Psychidae</taxon>
        <taxon>Oiketicinae</taxon>
        <taxon>Eumeta</taxon>
    </lineage>
</organism>
<gene>
    <name evidence="2" type="primary">pol</name>
    <name evidence="2" type="ORF">EVAR_102548_1</name>
</gene>
<name>A0A4C2A9I4_EUMVA</name>
<reference evidence="2 3" key="1">
    <citation type="journal article" date="2019" name="Commun. Biol.">
        <title>The bagworm genome reveals a unique fibroin gene that provides high tensile strength.</title>
        <authorList>
            <person name="Kono N."/>
            <person name="Nakamura H."/>
            <person name="Ohtoshi R."/>
            <person name="Tomita M."/>
            <person name="Numata K."/>
            <person name="Arakawa K."/>
        </authorList>
    </citation>
    <scope>NUCLEOTIDE SEQUENCE [LARGE SCALE GENOMIC DNA]</scope>
</reference>
<dbReference type="SUPFAM" id="SSF56672">
    <property type="entry name" value="DNA/RNA polymerases"/>
    <property type="match status" value="1"/>
</dbReference>
<dbReference type="PROSITE" id="PS50878">
    <property type="entry name" value="RT_POL"/>
    <property type="match status" value="1"/>
</dbReference>
<dbReference type="InterPro" id="IPR052560">
    <property type="entry name" value="RdDP_mobile_element"/>
</dbReference>
<sequence>MVAMTRLFNGILRAGHFPACWKTGRVIAIPKPGKDPRLASSERPITLLSHIAKLFERVLLRRLLRHLTPRQEQFGFRSGHSTTLQLARELHHMAVEHNRGAAPLGSFSTSRRLASFLKDRDFYVTVEDVTSDPRPIRAGVSQGSCLSPCLYAVYTDDIPTLTDQLQHWEEDVVLALYADDSAYLASSHRVDLAAAKLQRVLDLLPDWLDRWRVAVNVTKTAAFLTGQQRALPAKLRFRGQEVEWQTRV</sequence>